<reference evidence="1 2" key="1">
    <citation type="submission" date="2021-11" db="EMBL/GenBank/DDBJ databases">
        <title>Draft genome sequence of Paenibacillus profundus YoMME, a new Gram-positive bacteria with exoelectrogenic properties.</title>
        <authorList>
            <person name="Hubenova Y."/>
            <person name="Hubenova E."/>
            <person name="Manasiev Y."/>
            <person name="Peykov S."/>
            <person name="Mitov M."/>
        </authorList>
    </citation>
    <scope>NUCLEOTIDE SEQUENCE [LARGE SCALE GENOMIC DNA]</scope>
    <source>
        <strain evidence="1 2">YoMME</strain>
    </source>
</reference>
<sequence length="58" mass="6259">MGYVTKNYSTGDKTVIGGELAVSKDGKITKDGKVIELVDKAYVNQEIQKLRDELGKGG</sequence>
<protein>
    <submittedName>
        <fullName evidence="1">Uncharacterized protein</fullName>
    </submittedName>
</protein>
<comment type="caution">
    <text evidence="1">The sequence shown here is derived from an EMBL/GenBank/DDBJ whole genome shotgun (WGS) entry which is preliminary data.</text>
</comment>
<evidence type="ECO:0000313" key="2">
    <source>
        <dbReference type="Proteomes" id="UP001199916"/>
    </source>
</evidence>
<accession>A0ABS8YDF0</accession>
<proteinExistence type="predicted"/>
<name>A0ABS8YDF0_9BACL</name>
<keyword evidence="2" id="KW-1185">Reference proteome</keyword>
<evidence type="ECO:0000313" key="1">
    <source>
        <dbReference type="EMBL" id="MCE5168520.1"/>
    </source>
</evidence>
<gene>
    <name evidence="1" type="ORF">LQV63_04225</name>
</gene>
<dbReference type="RefSeq" id="WP_233695764.1">
    <property type="nucleotide sequence ID" value="NZ_JAJNBZ010000002.1"/>
</dbReference>
<dbReference type="EMBL" id="JAJNBZ010000002">
    <property type="protein sequence ID" value="MCE5168520.1"/>
    <property type="molecule type" value="Genomic_DNA"/>
</dbReference>
<organism evidence="1 2">
    <name type="scientific">Paenibacillus profundus</name>
    <dbReference type="NCBI Taxonomy" id="1173085"/>
    <lineage>
        <taxon>Bacteria</taxon>
        <taxon>Bacillati</taxon>
        <taxon>Bacillota</taxon>
        <taxon>Bacilli</taxon>
        <taxon>Bacillales</taxon>
        <taxon>Paenibacillaceae</taxon>
        <taxon>Paenibacillus</taxon>
    </lineage>
</organism>
<dbReference type="Proteomes" id="UP001199916">
    <property type="component" value="Unassembled WGS sequence"/>
</dbReference>